<name>S0EEB8_GIBF5</name>
<sequence length="236" mass="26022">MLMSCLLVLKSRLATVSHPLLSVSHLNKSGSNWSTHQLLICVVVASPKRGSLLPEFEDETFSLDPYLSKKALSQNEEFVNGPEKEDPYISKHYLVGKYGAKLREIWAALATVTAYKHKAANAANTTTATVPVTPPRKRPRRSIPAPTYTYDDSEGSGTSREGSAISEFMVQVASADLPSEDSVVLLIIRVLNLISYCTQLFGSQQPTIPILTPTDLGQAARVDKLSRGIWNKWHHF</sequence>
<evidence type="ECO:0000313" key="4">
    <source>
        <dbReference type="Proteomes" id="UP000016800"/>
    </source>
</evidence>
<evidence type="ECO:0000256" key="1">
    <source>
        <dbReference type="SAM" id="MobiDB-lite"/>
    </source>
</evidence>
<dbReference type="HOGENOM" id="CLU_1175513_0_0_1"/>
<proteinExistence type="predicted"/>
<accession>S0EEB8</accession>
<feature type="chain" id="PRO_5004495895" evidence="2">
    <location>
        <begin position="18"/>
        <end position="236"/>
    </location>
</feature>
<dbReference type="RefSeq" id="XP_023435078.1">
    <property type="nucleotide sequence ID" value="XM_023582557.1"/>
</dbReference>
<organism evidence="3 4">
    <name type="scientific">Gibberella fujikuroi (strain CBS 195.34 / IMI 58289 / NRRL A-6831)</name>
    <name type="common">Bakanae and foot rot disease fungus</name>
    <name type="synonym">Fusarium fujikuroi</name>
    <dbReference type="NCBI Taxonomy" id="1279085"/>
    <lineage>
        <taxon>Eukaryota</taxon>
        <taxon>Fungi</taxon>
        <taxon>Dikarya</taxon>
        <taxon>Ascomycota</taxon>
        <taxon>Pezizomycotina</taxon>
        <taxon>Sordariomycetes</taxon>
        <taxon>Hypocreomycetidae</taxon>
        <taxon>Hypocreales</taxon>
        <taxon>Nectriaceae</taxon>
        <taxon>Fusarium</taxon>
        <taxon>Fusarium fujikuroi species complex</taxon>
    </lineage>
</organism>
<dbReference type="Proteomes" id="UP000016800">
    <property type="component" value="Chromosome VIII"/>
</dbReference>
<dbReference type="VEuPathDB" id="FungiDB:FFUJ_12898"/>
<protein>
    <submittedName>
        <fullName evidence="3">Uncharacterized protein</fullName>
    </submittedName>
</protein>
<feature type="signal peptide" evidence="2">
    <location>
        <begin position="1"/>
        <end position="17"/>
    </location>
</feature>
<dbReference type="GeneID" id="35406354"/>
<keyword evidence="4" id="KW-1185">Reference proteome</keyword>
<dbReference type="STRING" id="1279085.S0EEB8"/>
<gene>
    <name evidence="3" type="ORF">FFUJ_12898</name>
</gene>
<dbReference type="AlphaFoldDB" id="S0EEB8"/>
<evidence type="ECO:0000313" key="3">
    <source>
        <dbReference type="EMBL" id="CCT73000.1"/>
    </source>
</evidence>
<feature type="region of interest" description="Disordered" evidence="1">
    <location>
        <begin position="124"/>
        <end position="160"/>
    </location>
</feature>
<keyword evidence="2" id="KW-0732">Signal</keyword>
<dbReference type="EMBL" id="HF679030">
    <property type="protein sequence ID" value="CCT73000.1"/>
    <property type="molecule type" value="Genomic_DNA"/>
</dbReference>
<evidence type="ECO:0000256" key="2">
    <source>
        <dbReference type="SAM" id="SignalP"/>
    </source>
</evidence>
<reference evidence="4" key="1">
    <citation type="journal article" date="2013" name="PLoS Pathog.">
        <title>Deciphering the cryptic genome: genome-wide analyses of the rice pathogen Fusarium fujikuroi reveal complex regulation of secondary metabolism and novel metabolites.</title>
        <authorList>
            <person name="Wiemann P."/>
            <person name="Sieber C.M."/>
            <person name="von Bargen K.W."/>
            <person name="Studt L."/>
            <person name="Niehaus E.M."/>
            <person name="Espino J.J."/>
            <person name="Huss K."/>
            <person name="Michielse C.B."/>
            <person name="Albermann S."/>
            <person name="Wagner D."/>
            <person name="Bergner S.V."/>
            <person name="Connolly L.R."/>
            <person name="Fischer A."/>
            <person name="Reuter G."/>
            <person name="Kleigrewe K."/>
            <person name="Bald T."/>
            <person name="Wingfield B.D."/>
            <person name="Ophir R."/>
            <person name="Freeman S."/>
            <person name="Hippler M."/>
            <person name="Smith K.M."/>
            <person name="Brown D.W."/>
            <person name="Proctor R.H."/>
            <person name="Munsterkotter M."/>
            <person name="Freitag M."/>
            <person name="Humpf H.U."/>
            <person name="Guldener U."/>
            <person name="Tudzynski B."/>
        </authorList>
    </citation>
    <scope>NUCLEOTIDE SEQUENCE [LARGE SCALE GENOMIC DNA]</scope>
    <source>
        <strain evidence="4">CBS 195.34 / IMI 58289 / NRRL A-6831</strain>
    </source>
</reference>